<feature type="transmembrane region" description="Helical" evidence="2">
    <location>
        <begin position="175"/>
        <end position="197"/>
    </location>
</feature>
<dbReference type="EMBL" id="JACEIK010000310">
    <property type="protein sequence ID" value="MCD7454686.1"/>
    <property type="molecule type" value="Genomic_DNA"/>
</dbReference>
<sequence>MVPFRQHCDMTQLLSLFLYENELSSPIPSSIGNCTNLQDLNSLRGSIPFSSGNCRDLDTLVLSSNSLNGGLPPSLSNCTNLKVLAAFSSGFIPPELANLVNLQGLDLSNNGFGREIHSAITTASRETLRLLIPQERGRCVQCLIQKKAQIAQNSTLRSYDLQSNNGRHLSGAETAMIALGVLLFTISLLLVIAYMLLWRKNSGKGVAISAQEDFGIAKLLDQSAATSTSNTLQVQVGYMAPDIVRWVRSVWTETEEIEKIVDPSLLDEFIDSSVMEQVIEVFSLALRCTEKEVSKKDPQWKKREVVKLLTRFSLFLLVEDDRNLFTAAV</sequence>
<organism evidence="3 4">
    <name type="scientific">Datura stramonium</name>
    <name type="common">Jimsonweed</name>
    <name type="synonym">Common thornapple</name>
    <dbReference type="NCBI Taxonomy" id="4076"/>
    <lineage>
        <taxon>Eukaryota</taxon>
        <taxon>Viridiplantae</taxon>
        <taxon>Streptophyta</taxon>
        <taxon>Embryophyta</taxon>
        <taxon>Tracheophyta</taxon>
        <taxon>Spermatophyta</taxon>
        <taxon>Magnoliopsida</taxon>
        <taxon>eudicotyledons</taxon>
        <taxon>Gunneridae</taxon>
        <taxon>Pentapetalae</taxon>
        <taxon>asterids</taxon>
        <taxon>lamiids</taxon>
        <taxon>Solanales</taxon>
        <taxon>Solanaceae</taxon>
        <taxon>Solanoideae</taxon>
        <taxon>Datureae</taxon>
        <taxon>Datura</taxon>
    </lineage>
</organism>
<keyword evidence="4" id="KW-1185">Reference proteome</keyword>
<dbReference type="Proteomes" id="UP000823775">
    <property type="component" value="Unassembled WGS sequence"/>
</dbReference>
<evidence type="ECO:0000256" key="1">
    <source>
        <dbReference type="ARBA" id="ARBA00022729"/>
    </source>
</evidence>
<dbReference type="SUPFAM" id="SSF52058">
    <property type="entry name" value="L domain-like"/>
    <property type="match status" value="1"/>
</dbReference>
<name>A0ABS8S6J6_DATST</name>
<accession>A0ABS8S6J6</accession>
<dbReference type="InterPro" id="IPR032675">
    <property type="entry name" value="LRR_dom_sf"/>
</dbReference>
<dbReference type="Gene3D" id="3.80.10.10">
    <property type="entry name" value="Ribonuclease Inhibitor"/>
    <property type="match status" value="1"/>
</dbReference>
<proteinExistence type="predicted"/>
<reference evidence="3 4" key="1">
    <citation type="journal article" date="2021" name="BMC Genomics">
        <title>Datura genome reveals duplications of psychoactive alkaloid biosynthetic genes and high mutation rate following tissue culture.</title>
        <authorList>
            <person name="Rajewski A."/>
            <person name="Carter-House D."/>
            <person name="Stajich J."/>
            <person name="Litt A."/>
        </authorList>
    </citation>
    <scope>NUCLEOTIDE SEQUENCE [LARGE SCALE GENOMIC DNA]</scope>
    <source>
        <strain evidence="3">AR-01</strain>
    </source>
</reference>
<protein>
    <submittedName>
        <fullName evidence="3">Uncharacterized protein</fullName>
    </submittedName>
</protein>
<evidence type="ECO:0000313" key="3">
    <source>
        <dbReference type="EMBL" id="MCD7454686.1"/>
    </source>
</evidence>
<comment type="caution">
    <text evidence="3">The sequence shown here is derived from an EMBL/GenBank/DDBJ whole genome shotgun (WGS) entry which is preliminary data.</text>
</comment>
<dbReference type="Pfam" id="PF00560">
    <property type="entry name" value="LRR_1"/>
    <property type="match status" value="2"/>
</dbReference>
<dbReference type="InterPro" id="IPR001611">
    <property type="entry name" value="Leu-rich_rpt"/>
</dbReference>
<keyword evidence="2" id="KW-0812">Transmembrane</keyword>
<keyword evidence="2" id="KW-1133">Transmembrane helix</keyword>
<keyword evidence="1" id="KW-0732">Signal</keyword>
<gene>
    <name evidence="3" type="ORF">HAX54_025580</name>
</gene>
<evidence type="ECO:0000313" key="4">
    <source>
        <dbReference type="Proteomes" id="UP000823775"/>
    </source>
</evidence>
<dbReference type="PANTHER" id="PTHR47988">
    <property type="entry name" value="SOMATIC EMBRYOGENESIS RECEPTOR KINASE 1"/>
    <property type="match status" value="1"/>
</dbReference>
<evidence type="ECO:0000256" key="2">
    <source>
        <dbReference type="SAM" id="Phobius"/>
    </source>
</evidence>
<keyword evidence="2" id="KW-0472">Membrane</keyword>